<name>A0A2W1JQ44_9CYAN</name>
<dbReference type="PANTHER" id="PTHR11614">
    <property type="entry name" value="PHOSPHOLIPASE-RELATED"/>
    <property type="match status" value="1"/>
</dbReference>
<dbReference type="InterPro" id="IPR029058">
    <property type="entry name" value="AB_hydrolase_fold"/>
</dbReference>
<proteinExistence type="predicted"/>
<evidence type="ECO:0000313" key="3">
    <source>
        <dbReference type="Proteomes" id="UP000248857"/>
    </source>
</evidence>
<dbReference type="Pfam" id="PF12146">
    <property type="entry name" value="Hydrolase_4"/>
    <property type="match status" value="1"/>
</dbReference>
<comment type="caution">
    <text evidence="2">The sequence shown here is derived from an EMBL/GenBank/DDBJ whole genome shotgun (WGS) entry which is preliminary data.</text>
</comment>
<dbReference type="Proteomes" id="UP000248857">
    <property type="component" value="Unassembled WGS sequence"/>
</dbReference>
<dbReference type="AlphaFoldDB" id="A0A2W1JQ44"/>
<gene>
    <name evidence="2" type="ORF">C1752_01901</name>
</gene>
<dbReference type="Gene3D" id="3.40.50.1820">
    <property type="entry name" value="alpha/beta hydrolase"/>
    <property type="match status" value="1"/>
</dbReference>
<organism evidence="2 3">
    <name type="scientific">Acaryochloris thomasi RCC1774</name>
    <dbReference type="NCBI Taxonomy" id="1764569"/>
    <lineage>
        <taxon>Bacteria</taxon>
        <taxon>Bacillati</taxon>
        <taxon>Cyanobacteriota</taxon>
        <taxon>Cyanophyceae</taxon>
        <taxon>Acaryochloridales</taxon>
        <taxon>Acaryochloridaceae</taxon>
        <taxon>Acaryochloris</taxon>
        <taxon>Acaryochloris thomasi</taxon>
    </lineage>
</organism>
<dbReference type="EC" id="3.1.1.23" evidence="2"/>
<keyword evidence="2" id="KW-0378">Hydrolase</keyword>
<feature type="domain" description="Serine aminopeptidase S33" evidence="1">
    <location>
        <begin position="27"/>
        <end position="257"/>
    </location>
</feature>
<dbReference type="EMBL" id="PQWO01000005">
    <property type="protein sequence ID" value="PZD73535.1"/>
    <property type="molecule type" value="Genomic_DNA"/>
</dbReference>
<dbReference type="InterPro" id="IPR022742">
    <property type="entry name" value="Hydrolase_4"/>
</dbReference>
<dbReference type="InterPro" id="IPR051044">
    <property type="entry name" value="MAG_DAG_Lipase"/>
</dbReference>
<protein>
    <submittedName>
        <fullName evidence="2">Monoacylglycerol lipase</fullName>
        <ecNumber evidence="2">3.1.1.23</ecNumber>
    </submittedName>
</protein>
<evidence type="ECO:0000313" key="2">
    <source>
        <dbReference type="EMBL" id="PZD73535.1"/>
    </source>
</evidence>
<keyword evidence="3" id="KW-1185">Reference proteome</keyword>
<dbReference type="SUPFAM" id="SSF53474">
    <property type="entry name" value="alpha/beta-Hydrolases"/>
    <property type="match status" value="1"/>
</dbReference>
<evidence type="ECO:0000259" key="1">
    <source>
        <dbReference type="Pfam" id="PF12146"/>
    </source>
</evidence>
<dbReference type="OrthoDB" id="9806902at2"/>
<accession>A0A2W1JQ44</accession>
<sequence>MDHHEGTFLGAGDLPLYYQSWHPFDLRAVVVAVHGLGAHSDRHTNLVKALMPQGYAVYAFDLRGHGRSPGQRAYINSWSEFRQDLDCFLKLVAEEQAATPCFLWGHSLGAMIVLDYVLQMPNELQGVIASALPIENSLPRLQRALGQVLSIIWPRFSLKSGLDPCLGSRDQAVMKTLLDDPLRHYQGTARMVTEFAKTADGLLEHASDLRTPLLMMHGGCDRIALPEGSQKFFERVTFTNKERYFYPESYHDLYIDLNYPEILADLIEWLERQLTPVAS</sequence>
<dbReference type="GO" id="GO:0047372">
    <property type="term" value="F:monoacylglycerol lipase activity"/>
    <property type="evidence" value="ECO:0007669"/>
    <property type="project" value="UniProtKB-EC"/>
</dbReference>
<dbReference type="RefSeq" id="WP_110985874.1">
    <property type="nucleotide sequence ID" value="NZ_CAWNWM010000005.1"/>
</dbReference>
<reference evidence="2 3" key="1">
    <citation type="journal article" date="2018" name="Sci. Rep.">
        <title>A novel species of the marine cyanobacterium Acaryochloris with a unique pigment content and lifestyle.</title>
        <authorList>
            <person name="Partensky F."/>
            <person name="Six C."/>
            <person name="Ratin M."/>
            <person name="Garczarek L."/>
            <person name="Vaulot D."/>
            <person name="Probert I."/>
            <person name="Calteau A."/>
            <person name="Gourvil P."/>
            <person name="Marie D."/>
            <person name="Grebert T."/>
            <person name="Bouchier C."/>
            <person name="Le Panse S."/>
            <person name="Gachenot M."/>
            <person name="Rodriguez F."/>
            <person name="Garrido J.L."/>
        </authorList>
    </citation>
    <scope>NUCLEOTIDE SEQUENCE [LARGE SCALE GENOMIC DNA]</scope>
    <source>
        <strain evidence="2 3">RCC1774</strain>
    </source>
</reference>